<dbReference type="GO" id="GO:0003684">
    <property type="term" value="F:damaged DNA binding"/>
    <property type="evidence" value="ECO:0007669"/>
    <property type="project" value="TreeGrafter"/>
</dbReference>
<dbReference type="SUPFAM" id="SSF49879">
    <property type="entry name" value="SMAD/FHA domain"/>
    <property type="match status" value="1"/>
</dbReference>
<feature type="region of interest" description="Disordered" evidence="1">
    <location>
        <begin position="581"/>
        <end position="737"/>
    </location>
</feature>
<dbReference type="Gene3D" id="2.60.200.20">
    <property type="match status" value="1"/>
</dbReference>
<dbReference type="GO" id="GO:0030870">
    <property type="term" value="C:Mre11 complex"/>
    <property type="evidence" value="ECO:0007669"/>
    <property type="project" value="InterPro"/>
</dbReference>
<dbReference type="KEGG" id="psq:PUNSTDRAFT_138057"/>
<proteinExistence type="predicted"/>
<feature type="compositionally biased region" description="Basic and acidic residues" evidence="1">
    <location>
        <begin position="930"/>
        <end position="947"/>
    </location>
</feature>
<dbReference type="EMBL" id="JH687552">
    <property type="protein sequence ID" value="EIN04858.1"/>
    <property type="molecule type" value="Genomic_DNA"/>
</dbReference>
<keyword evidence="3" id="KW-1185">Reference proteome</keyword>
<evidence type="ECO:0000313" key="2">
    <source>
        <dbReference type="EMBL" id="EIN04858.1"/>
    </source>
</evidence>
<evidence type="ECO:0008006" key="4">
    <source>
        <dbReference type="Google" id="ProtNLM"/>
    </source>
</evidence>
<feature type="compositionally biased region" description="Polar residues" evidence="1">
    <location>
        <begin position="396"/>
        <end position="405"/>
    </location>
</feature>
<dbReference type="GO" id="GO:0007095">
    <property type="term" value="P:mitotic G2 DNA damage checkpoint signaling"/>
    <property type="evidence" value="ECO:0007669"/>
    <property type="project" value="InterPro"/>
</dbReference>
<dbReference type="InterPro" id="IPR040227">
    <property type="entry name" value="Nibrin-rel"/>
</dbReference>
<dbReference type="OMA" id="WEPNEER"/>
<feature type="compositionally biased region" description="Polar residues" evidence="1">
    <location>
        <begin position="672"/>
        <end position="692"/>
    </location>
</feature>
<name>R7S3S5_PUNST</name>
<feature type="compositionally biased region" description="Low complexity" evidence="1">
    <location>
        <begin position="445"/>
        <end position="463"/>
    </location>
</feature>
<evidence type="ECO:0000313" key="3">
    <source>
        <dbReference type="Proteomes" id="UP000054196"/>
    </source>
</evidence>
<reference evidence="3" key="1">
    <citation type="journal article" date="2012" name="Science">
        <title>The Paleozoic origin of enzymatic lignin decomposition reconstructed from 31 fungal genomes.</title>
        <authorList>
            <person name="Floudas D."/>
            <person name="Binder M."/>
            <person name="Riley R."/>
            <person name="Barry K."/>
            <person name="Blanchette R.A."/>
            <person name="Henrissat B."/>
            <person name="Martinez A.T."/>
            <person name="Otillar R."/>
            <person name="Spatafora J.W."/>
            <person name="Yadav J.S."/>
            <person name="Aerts A."/>
            <person name="Benoit I."/>
            <person name="Boyd A."/>
            <person name="Carlson A."/>
            <person name="Copeland A."/>
            <person name="Coutinho P.M."/>
            <person name="de Vries R.P."/>
            <person name="Ferreira P."/>
            <person name="Findley K."/>
            <person name="Foster B."/>
            <person name="Gaskell J."/>
            <person name="Glotzer D."/>
            <person name="Gorecki P."/>
            <person name="Heitman J."/>
            <person name="Hesse C."/>
            <person name="Hori C."/>
            <person name="Igarashi K."/>
            <person name="Jurgens J.A."/>
            <person name="Kallen N."/>
            <person name="Kersten P."/>
            <person name="Kohler A."/>
            <person name="Kuees U."/>
            <person name="Kumar T.K.A."/>
            <person name="Kuo A."/>
            <person name="LaButti K."/>
            <person name="Larrondo L.F."/>
            <person name="Lindquist E."/>
            <person name="Ling A."/>
            <person name="Lombard V."/>
            <person name="Lucas S."/>
            <person name="Lundell T."/>
            <person name="Martin R."/>
            <person name="McLaughlin D.J."/>
            <person name="Morgenstern I."/>
            <person name="Morin E."/>
            <person name="Murat C."/>
            <person name="Nagy L.G."/>
            <person name="Nolan M."/>
            <person name="Ohm R.A."/>
            <person name="Patyshakuliyeva A."/>
            <person name="Rokas A."/>
            <person name="Ruiz-Duenas F.J."/>
            <person name="Sabat G."/>
            <person name="Salamov A."/>
            <person name="Samejima M."/>
            <person name="Schmutz J."/>
            <person name="Slot J.C."/>
            <person name="St John F."/>
            <person name="Stenlid J."/>
            <person name="Sun H."/>
            <person name="Sun S."/>
            <person name="Syed K."/>
            <person name="Tsang A."/>
            <person name="Wiebenga A."/>
            <person name="Young D."/>
            <person name="Pisabarro A."/>
            <person name="Eastwood D.C."/>
            <person name="Martin F."/>
            <person name="Cullen D."/>
            <person name="Grigoriev I.V."/>
            <person name="Hibbett D.S."/>
        </authorList>
    </citation>
    <scope>NUCLEOTIDE SEQUENCE [LARGE SCALE GENOMIC DNA]</scope>
    <source>
        <strain evidence="3">HHB-11173 SS5</strain>
    </source>
</reference>
<feature type="compositionally biased region" description="Low complexity" evidence="1">
    <location>
        <begin position="701"/>
        <end position="714"/>
    </location>
</feature>
<dbReference type="HOGENOM" id="CLU_007603_0_0_1"/>
<feature type="compositionally biased region" description="Basic and acidic residues" evidence="1">
    <location>
        <begin position="799"/>
        <end position="810"/>
    </location>
</feature>
<dbReference type="GeneID" id="18879979"/>
<evidence type="ECO:0000256" key="1">
    <source>
        <dbReference type="SAM" id="MobiDB-lite"/>
    </source>
</evidence>
<dbReference type="Proteomes" id="UP000054196">
    <property type="component" value="Unassembled WGS sequence"/>
</dbReference>
<dbReference type="PANTHER" id="PTHR12162:SF0">
    <property type="entry name" value="NIBRIN"/>
    <property type="match status" value="1"/>
</dbReference>
<dbReference type="RefSeq" id="XP_007387781.1">
    <property type="nucleotide sequence ID" value="XM_007387719.1"/>
</dbReference>
<sequence>MWVISGPFDDVEGEGEKHKLLKPGREYTLGRKDQDLIVANKKVSSRHCSFAVGPMSIPDVMKPEFVPSLMMTNDRAKIVTVDRADTITGKIEAVVVNGNTDISLQHGDVVRIVQGIRLTVKWHELTCYSASYSRPQEPKFLEKCAKIGVHLTTSPMPSTTHFVTAKLSPSLLTATALLTLTKFVKPEWLAEVVALGKMEEGQTRSSLEKQFTLPDEKLPKYRPSLPSVDSLPVCLQDSVSANKIRQWSTWDPDHDRNFDRFQDFFSDIRFVIVTHEQEVKENVRDLILRGKGHYEGFALEWGRTRFHRVLVKHSSTEKKLVLIRHDVDEDDPGLVDLAEEAKSFDLRFLTLDHVFRAILLVDANQLHSDLSDEGQEAAMPTSSPIPSIIPPTHPTQQKSRSTSPVDAQAHDDVAQSQHAESSHAPAGPVARRPLKRRAPSREASEAPPAVTATASSATVPDAAWGGSDAEVEVRPKRTLVRRAKAAKPMIVGVDDPSHIIDEDMSQPTARNTEKVEPPTPARSGRLKRRVGTSAAALLVNSDDIPTVSMEPEEEPPLKRFKALFEESARPDAVDEDPDAMFASIAQQTQSYTQPESRMTDYGTRSGAVSSLAAVPEEEEESQMTDRFSVPRAGKRKAPEQNGEDVDMDGPPAKRRTVDQPQPPAFQHASAVVNPTSKPPSSRKPLSTFSSRSAADVPAAGTSKPSSKTAAATSKPDQDPAFLKALATKKKGKKNEDQFDREFNNLRIAVPDAAEEEREEDWNVLADFGDDSGMRGNFMVVVEMEPFRPQASSATRRVGTRPEWEGRPDFKKFKKKTKAGRQQPVPLFVDDDSYDAVWGRNTQSSQSQRLTQPRREPASQRPLRQPEQSFDEAPALTPVVESEDEGHIPPKPSSRAKSAGSAPPRRTANRRPSPTPQPLFLDSDGEADPTTGRRGDDAVDEEPAHHGTGETLTLRSSGKAATQTRASTRRSAAKKAPTVTILDDDSDDGSTFKGFGKRKRR</sequence>
<dbReference type="eggNOG" id="ENOG502R2KR">
    <property type="taxonomic scope" value="Eukaryota"/>
</dbReference>
<feature type="compositionally biased region" description="Polar residues" evidence="1">
    <location>
        <begin position="584"/>
        <end position="596"/>
    </location>
</feature>
<feature type="region of interest" description="Disordered" evidence="1">
    <location>
        <begin position="503"/>
        <end position="530"/>
    </location>
</feature>
<accession>R7S3S5</accession>
<protein>
    <recommendedName>
        <fullName evidence="4">FHA domain-containing protein</fullName>
    </recommendedName>
</protein>
<organism evidence="2 3">
    <name type="scientific">Punctularia strigosozonata (strain HHB-11173)</name>
    <name type="common">White-rot fungus</name>
    <dbReference type="NCBI Taxonomy" id="741275"/>
    <lineage>
        <taxon>Eukaryota</taxon>
        <taxon>Fungi</taxon>
        <taxon>Dikarya</taxon>
        <taxon>Basidiomycota</taxon>
        <taxon>Agaricomycotina</taxon>
        <taxon>Agaricomycetes</taxon>
        <taxon>Corticiales</taxon>
        <taxon>Punctulariaceae</taxon>
        <taxon>Punctularia</taxon>
    </lineage>
</organism>
<gene>
    <name evidence="2" type="ORF">PUNSTDRAFT_138057</name>
</gene>
<dbReference type="PANTHER" id="PTHR12162">
    <property type="entry name" value="NIBRIN-RELATED"/>
    <property type="match status" value="1"/>
</dbReference>
<feature type="region of interest" description="Disordered" evidence="1">
    <location>
        <begin position="372"/>
        <end position="469"/>
    </location>
</feature>
<feature type="region of interest" description="Disordered" evidence="1">
    <location>
        <begin position="788"/>
        <end position="1000"/>
    </location>
</feature>
<dbReference type="AlphaFoldDB" id="R7S3S5"/>
<dbReference type="GO" id="GO:0000724">
    <property type="term" value="P:double-strand break repair via homologous recombination"/>
    <property type="evidence" value="ECO:0007669"/>
    <property type="project" value="TreeGrafter"/>
</dbReference>
<dbReference type="OrthoDB" id="552194at2759"/>
<dbReference type="InterPro" id="IPR008984">
    <property type="entry name" value="SMAD_FHA_dom_sf"/>
</dbReference>
<feature type="compositionally biased region" description="Polar residues" evidence="1">
    <location>
        <begin position="839"/>
        <end position="850"/>
    </location>
</feature>